<evidence type="ECO:0000313" key="5">
    <source>
        <dbReference type="EMBL" id="ORY66040.1"/>
    </source>
</evidence>
<dbReference type="AlphaFoldDB" id="A0A1Y2E3B2"/>
<dbReference type="STRING" id="1141098.A0A1Y2E3B2"/>
<dbReference type="PROSITE" id="PS01031">
    <property type="entry name" value="SHSP"/>
    <property type="match status" value="1"/>
</dbReference>
<comment type="similarity">
    <text evidence="2 3">Belongs to the small heat shock protein (HSP20) family.</text>
</comment>
<dbReference type="InterPro" id="IPR002068">
    <property type="entry name" value="A-crystallin/Hsp20_dom"/>
</dbReference>
<dbReference type="PANTHER" id="PTHR11527">
    <property type="entry name" value="HEAT-SHOCK PROTEIN 20 FAMILY MEMBER"/>
    <property type="match status" value="1"/>
</dbReference>
<dbReference type="Pfam" id="PF00011">
    <property type="entry name" value="HSP20"/>
    <property type="match status" value="1"/>
</dbReference>
<proteinExistence type="inferred from homology"/>
<organism evidence="5 6">
    <name type="scientific">Pseudomassariella vexata</name>
    <dbReference type="NCBI Taxonomy" id="1141098"/>
    <lineage>
        <taxon>Eukaryota</taxon>
        <taxon>Fungi</taxon>
        <taxon>Dikarya</taxon>
        <taxon>Ascomycota</taxon>
        <taxon>Pezizomycotina</taxon>
        <taxon>Sordariomycetes</taxon>
        <taxon>Xylariomycetidae</taxon>
        <taxon>Amphisphaeriales</taxon>
        <taxon>Pseudomassariaceae</taxon>
        <taxon>Pseudomassariella</taxon>
    </lineage>
</organism>
<evidence type="ECO:0000259" key="4">
    <source>
        <dbReference type="PROSITE" id="PS01031"/>
    </source>
</evidence>
<dbReference type="EMBL" id="MCFJ01000005">
    <property type="protein sequence ID" value="ORY66040.1"/>
    <property type="molecule type" value="Genomic_DNA"/>
</dbReference>
<evidence type="ECO:0000256" key="1">
    <source>
        <dbReference type="ARBA" id="ARBA00023016"/>
    </source>
</evidence>
<reference evidence="5 6" key="1">
    <citation type="submission" date="2016-07" db="EMBL/GenBank/DDBJ databases">
        <title>Pervasive Adenine N6-methylation of Active Genes in Fungi.</title>
        <authorList>
            <consortium name="DOE Joint Genome Institute"/>
            <person name="Mondo S.J."/>
            <person name="Dannebaum R.O."/>
            <person name="Kuo R.C."/>
            <person name="Labutti K."/>
            <person name="Haridas S."/>
            <person name="Kuo A."/>
            <person name="Salamov A."/>
            <person name="Ahrendt S.R."/>
            <person name="Lipzen A."/>
            <person name="Sullivan W."/>
            <person name="Andreopoulos W.B."/>
            <person name="Clum A."/>
            <person name="Lindquist E."/>
            <person name="Daum C."/>
            <person name="Ramamoorthy G.K."/>
            <person name="Gryganskyi A."/>
            <person name="Culley D."/>
            <person name="Magnuson J.K."/>
            <person name="James T.Y."/>
            <person name="O'Malley M.A."/>
            <person name="Stajich J.E."/>
            <person name="Spatafora J.W."/>
            <person name="Visel A."/>
            <person name="Grigoriev I.V."/>
        </authorList>
    </citation>
    <scope>NUCLEOTIDE SEQUENCE [LARGE SCALE GENOMIC DNA]</scope>
    <source>
        <strain evidence="5 6">CBS 129021</strain>
    </source>
</reference>
<dbReference type="Proteomes" id="UP000193689">
    <property type="component" value="Unassembled WGS sequence"/>
</dbReference>
<dbReference type="InParanoid" id="A0A1Y2E3B2"/>
<dbReference type="SUPFAM" id="SSF49764">
    <property type="entry name" value="HSP20-like chaperones"/>
    <property type="match status" value="1"/>
</dbReference>
<evidence type="ECO:0000256" key="2">
    <source>
        <dbReference type="PROSITE-ProRule" id="PRU00285"/>
    </source>
</evidence>
<gene>
    <name evidence="5" type="ORF">BCR38DRAFT_339849</name>
</gene>
<dbReference type="RefSeq" id="XP_040717004.1">
    <property type="nucleotide sequence ID" value="XM_040855727.1"/>
</dbReference>
<evidence type="ECO:0000256" key="3">
    <source>
        <dbReference type="RuleBase" id="RU003616"/>
    </source>
</evidence>
<dbReference type="InterPro" id="IPR031107">
    <property type="entry name" value="Small_HSP"/>
</dbReference>
<feature type="domain" description="SHSP" evidence="4">
    <location>
        <begin position="43"/>
        <end position="221"/>
    </location>
</feature>
<comment type="caution">
    <text evidence="5">The sequence shown here is derived from an EMBL/GenBank/DDBJ whole genome shotgun (WGS) entry which is preliminary data.</text>
</comment>
<accession>A0A1Y2E3B2</accession>
<name>A0A1Y2E3B2_9PEZI</name>
<keyword evidence="6" id="KW-1185">Reference proteome</keyword>
<dbReference type="InterPro" id="IPR008978">
    <property type="entry name" value="HSP20-like_chaperone"/>
</dbReference>
<keyword evidence="1" id="KW-0346">Stress response</keyword>
<protein>
    <submittedName>
        <fullName evidence="5">HSP20-like chaperone</fullName>
    </submittedName>
</protein>
<evidence type="ECO:0000313" key="6">
    <source>
        <dbReference type="Proteomes" id="UP000193689"/>
    </source>
</evidence>
<sequence length="221" mass="24930">MSLLTPRFHRQNEPNYSGLFRLIDDFDRHAQVSNPAGARRSPSTTPTFNPKFDLKEFDDAYELQGEVAGIAKEDIHIEFTDPQTIVISGKIERTHTTTKPDPVMVDHCEDEKVPTPTSFKATVEDEEDEDGSTTTFTTQTPTPATTVAERAKAEVPVQKKPVSGTLIREWITERNVGRFTRSFTFPSRIECEGTKADLIDGVVYIVVPKARKYEPRRIAIF</sequence>
<dbReference type="Gene3D" id="2.60.40.790">
    <property type="match status" value="1"/>
</dbReference>
<dbReference type="OrthoDB" id="1431247at2759"/>
<dbReference type="GeneID" id="63771939"/>